<dbReference type="Proteomes" id="UP000609064">
    <property type="component" value="Unassembled WGS sequence"/>
</dbReference>
<protein>
    <submittedName>
        <fullName evidence="2">Transcriptional regulator</fullName>
    </submittedName>
</protein>
<reference evidence="2" key="2">
    <citation type="submission" date="2020-09" db="EMBL/GenBank/DDBJ databases">
        <authorList>
            <person name="Sun Q."/>
            <person name="Zhou Y."/>
        </authorList>
    </citation>
    <scope>NUCLEOTIDE SEQUENCE</scope>
    <source>
        <strain evidence="2">CGMCC 1.15958</strain>
    </source>
</reference>
<dbReference type="Gene3D" id="1.10.10.10">
    <property type="entry name" value="Winged helix-like DNA-binding domain superfamily/Winged helix DNA-binding domain"/>
    <property type="match status" value="1"/>
</dbReference>
<dbReference type="InterPro" id="IPR036390">
    <property type="entry name" value="WH_DNA-bd_sf"/>
</dbReference>
<comment type="caution">
    <text evidence="2">The sequence shown here is derived from an EMBL/GenBank/DDBJ whole genome shotgun (WGS) entry which is preliminary data.</text>
</comment>
<dbReference type="AlphaFoldDB" id="A0A916Z1M9"/>
<evidence type="ECO:0000259" key="1">
    <source>
        <dbReference type="Pfam" id="PF03551"/>
    </source>
</evidence>
<organism evidence="2 3">
    <name type="scientific">Emticicia aquatilis</name>
    <dbReference type="NCBI Taxonomy" id="1537369"/>
    <lineage>
        <taxon>Bacteria</taxon>
        <taxon>Pseudomonadati</taxon>
        <taxon>Bacteroidota</taxon>
        <taxon>Cytophagia</taxon>
        <taxon>Cytophagales</taxon>
        <taxon>Leadbetterellaceae</taxon>
        <taxon>Emticicia</taxon>
    </lineage>
</organism>
<reference evidence="2" key="1">
    <citation type="journal article" date="2014" name="Int. J. Syst. Evol. Microbiol.">
        <title>Complete genome sequence of Corynebacterium casei LMG S-19264T (=DSM 44701T), isolated from a smear-ripened cheese.</title>
        <authorList>
            <consortium name="US DOE Joint Genome Institute (JGI-PGF)"/>
            <person name="Walter F."/>
            <person name="Albersmeier A."/>
            <person name="Kalinowski J."/>
            <person name="Ruckert C."/>
        </authorList>
    </citation>
    <scope>NUCLEOTIDE SEQUENCE</scope>
    <source>
        <strain evidence="2">CGMCC 1.15958</strain>
    </source>
</reference>
<dbReference type="Pfam" id="PF03551">
    <property type="entry name" value="PadR"/>
    <property type="match status" value="1"/>
</dbReference>
<dbReference type="PANTHER" id="PTHR33169:SF14">
    <property type="entry name" value="TRANSCRIPTIONAL REGULATOR RV3488"/>
    <property type="match status" value="1"/>
</dbReference>
<evidence type="ECO:0000313" key="3">
    <source>
        <dbReference type="Proteomes" id="UP000609064"/>
    </source>
</evidence>
<proteinExistence type="predicted"/>
<keyword evidence="3" id="KW-1185">Reference proteome</keyword>
<accession>A0A916Z1M9</accession>
<dbReference type="PANTHER" id="PTHR33169">
    <property type="entry name" value="PADR-FAMILY TRANSCRIPTIONAL REGULATOR"/>
    <property type="match status" value="1"/>
</dbReference>
<evidence type="ECO:0000313" key="2">
    <source>
        <dbReference type="EMBL" id="GGD71628.1"/>
    </source>
</evidence>
<dbReference type="SUPFAM" id="SSF46785">
    <property type="entry name" value="Winged helix' DNA-binding domain"/>
    <property type="match status" value="1"/>
</dbReference>
<dbReference type="InterPro" id="IPR052509">
    <property type="entry name" value="Metal_resp_DNA-bind_regulator"/>
</dbReference>
<dbReference type="InterPro" id="IPR036388">
    <property type="entry name" value="WH-like_DNA-bd_sf"/>
</dbReference>
<dbReference type="RefSeq" id="WP_188768683.1">
    <property type="nucleotide sequence ID" value="NZ_BMKK01000009.1"/>
</dbReference>
<feature type="domain" description="Transcription regulator PadR N-terminal" evidence="1">
    <location>
        <begin position="22"/>
        <end position="94"/>
    </location>
</feature>
<name>A0A916Z1M9_9BACT</name>
<gene>
    <name evidence="2" type="ORF">GCM10011514_39650</name>
</gene>
<sequence length="109" mass="12880">MKNEFLKNWDTQLKKGLLPFFVLQALNQKECYGYELIQTLKDSLGIEVTESTIYPLLIRLMKEDLLIHKWVEQQSGIPRKYYFITEVGKSNLAEMQKSIVEIIEKIQQQ</sequence>
<dbReference type="InterPro" id="IPR005149">
    <property type="entry name" value="Tscrpt_reg_PadR_N"/>
</dbReference>
<dbReference type="EMBL" id="BMKK01000009">
    <property type="protein sequence ID" value="GGD71628.1"/>
    <property type="molecule type" value="Genomic_DNA"/>
</dbReference>